<dbReference type="KEGG" id="clup:CLUP02_16006"/>
<reference evidence="1" key="1">
    <citation type="journal article" date="2021" name="Mol. Plant Microbe Interact.">
        <title>Complete Genome Sequence of the Plant-Pathogenic Fungus Colletotrichum lupini.</title>
        <authorList>
            <person name="Baroncelli R."/>
            <person name="Pensec F."/>
            <person name="Da Lio D."/>
            <person name="Boufleur T."/>
            <person name="Vicente I."/>
            <person name="Sarrocco S."/>
            <person name="Picot A."/>
            <person name="Baraldi E."/>
            <person name="Sukno S."/>
            <person name="Thon M."/>
            <person name="Le Floch G."/>
        </authorList>
    </citation>
    <scope>NUCLEOTIDE SEQUENCE</scope>
    <source>
        <strain evidence="1">IMI 504893</strain>
    </source>
</reference>
<proteinExistence type="predicted"/>
<accession>A0A9Q8T9G4</accession>
<dbReference type="GeneID" id="73349940"/>
<organism evidence="1 2">
    <name type="scientific">Colletotrichum lupini</name>
    <dbReference type="NCBI Taxonomy" id="145971"/>
    <lineage>
        <taxon>Eukaryota</taxon>
        <taxon>Fungi</taxon>
        <taxon>Dikarya</taxon>
        <taxon>Ascomycota</taxon>
        <taxon>Pezizomycotina</taxon>
        <taxon>Sordariomycetes</taxon>
        <taxon>Hypocreomycetidae</taxon>
        <taxon>Glomerellales</taxon>
        <taxon>Glomerellaceae</taxon>
        <taxon>Colletotrichum</taxon>
        <taxon>Colletotrichum acutatum species complex</taxon>
    </lineage>
</organism>
<dbReference type="AlphaFoldDB" id="A0A9Q8T9G4"/>
<dbReference type="Proteomes" id="UP000830671">
    <property type="component" value="Chromosome 9"/>
</dbReference>
<evidence type="ECO:0000313" key="1">
    <source>
        <dbReference type="EMBL" id="UQC90476.1"/>
    </source>
</evidence>
<name>A0A9Q8T9G4_9PEZI</name>
<dbReference type="RefSeq" id="XP_049152077.1">
    <property type="nucleotide sequence ID" value="XM_049294930.1"/>
</dbReference>
<evidence type="ECO:0000313" key="2">
    <source>
        <dbReference type="Proteomes" id="UP000830671"/>
    </source>
</evidence>
<sequence>MADPLSIAGSVAGLLATAVKVSRKNMIQLDYLSIVITHSVLTLSKLESIVCQQDGLRSRMKWALWHEKKILALLPRLESQKSTLTVMITLLNSETQEEASRSQITMLAKVDEILQQNRTLAEQLKLLDNGKSWDTRSVKFMDNASSIISRPVSTQSVIHRSPSAAFRTPESLEGSMIMTLSKRNFELDLGQSRVYKRAQDRETDRSSFTTSNAPTSAWSMLSGLTIGDISTVSAFRLPITLKDINKIAPGSTFSGLLMNYQSMEDQTRSNPFECRDSLSRAPIRDERLAGTLSFKFDESGDVACREPEIQQEGLTTFTTVRVFGNTKKSCLSKRSVNSLLTWIVQQSYKCDDAFLILVGVDSAARVEIQDLANEVSRARPDALCFLVGTSKNRGAPHGDAELGRIAKFFLDLRMKVLYCDVQHPMSVGQLLAQAIIAANRRGLRNLLEAPTSPQLSKVTIE</sequence>
<keyword evidence="2" id="KW-1185">Reference proteome</keyword>
<gene>
    <name evidence="1" type="ORF">CLUP02_16006</name>
</gene>
<evidence type="ECO:0008006" key="3">
    <source>
        <dbReference type="Google" id="ProtNLM"/>
    </source>
</evidence>
<protein>
    <recommendedName>
        <fullName evidence="3">Fungal N-terminal domain-containing protein</fullName>
    </recommendedName>
</protein>
<dbReference type="EMBL" id="CP019481">
    <property type="protein sequence ID" value="UQC90476.1"/>
    <property type="molecule type" value="Genomic_DNA"/>
</dbReference>